<feature type="region of interest" description="Disordered" evidence="1">
    <location>
        <begin position="1"/>
        <end position="33"/>
    </location>
</feature>
<dbReference type="InParanoid" id="A0A1X7U8A1"/>
<dbReference type="EnsemblMetazoa" id="Aqu2.1.24162_001">
    <property type="protein sequence ID" value="Aqu2.1.24162_001"/>
    <property type="gene ID" value="Aqu2.1.24162"/>
</dbReference>
<organism evidence="2">
    <name type="scientific">Amphimedon queenslandica</name>
    <name type="common">Sponge</name>
    <dbReference type="NCBI Taxonomy" id="400682"/>
    <lineage>
        <taxon>Eukaryota</taxon>
        <taxon>Metazoa</taxon>
        <taxon>Porifera</taxon>
        <taxon>Demospongiae</taxon>
        <taxon>Heteroscleromorpha</taxon>
        <taxon>Haplosclerida</taxon>
        <taxon>Niphatidae</taxon>
        <taxon>Amphimedon</taxon>
    </lineage>
</organism>
<dbReference type="eggNOG" id="ENOG502QW0B">
    <property type="taxonomic scope" value="Eukaryota"/>
</dbReference>
<feature type="compositionally biased region" description="Low complexity" evidence="1">
    <location>
        <begin position="1"/>
        <end position="28"/>
    </location>
</feature>
<evidence type="ECO:0000313" key="2">
    <source>
        <dbReference type="EnsemblMetazoa" id="Aqu2.1.24162_001"/>
    </source>
</evidence>
<sequence>MSSSSSSTSSVATSSRAATAASNGARSTPSGSGPTVTYSSLMAAIQEAVRKEVSEAVSRALPAAAVLSSSTTVPEAAGGESSASTTDQNIVADLRTHDGAISTCYEAFWDKCNHFLNKDIGIAVDDSRHGQVTHLACAISIRDFTTQVLSRCPEGTAIPSEEWVRLQFWPKNPTQTVSLQNTGRFNLKFMVQQQQWRQSHPNAHYVAAYFRYMRKYALRLCSLRSFICLDDKYKIKIGETDYPVVSAVTGKIVSDCNDETLAVGDHDFTKFSIVQGSAFSDVVSKVFAFQTSHPQ</sequence>
<accession>A0A1X7U8A1</accession>
<dbReference type="OrthoDB" id="10003658at2759"/>
<proteinExistence type="predicted"/>
<reference evidence="2" key="1">
    <citation type="submission" date="2017-05" db="UniProtKB">
        <authorList>
            <consortium name="EnsemblMetazoa"/>
        </authorList>
    </citation>
    <scope>IDENTIFICATION</scope>
</reference>
<protein>
    <submittedName>
        <fullName evidence="2">Uncharacterized protein</fullName>
    </submittedName>
</protein>
<name>A0A1X7U8A1_AMPQE</name>
<dbReference type="AlphaFoldDB" id="A0A1X7U8A1"/>
<evidence type="ECO:0000256" key="1">
    <source>
        <dbReference type="SAM" id="MobiDB-lite"/>
    </source>
</evidence>